<keyword evidence="2" id="KW-0560">Oxidoreductase</keyword>
<protein>
    <recommendedName>
        <fullName evidence="3">NmrA-like domain-containing protein</fullName>
    </recommendedName>
</protein>
<evidence type="ECO:0000313" key="4">
    <source>
        <dbReference type="EMBL" id="KAK4498199.1"/>
    </source>
</evidence>
<dbReference type="Proteomes" id="UP001305779">
    <property type="component" value="Unassembled WGS sequence"/>
</dbReference>
<dbReference type="InterPro" id="IPR008030">
    <property type="entry name" value="NmrA-like"/>
</dbReference>
<dbReference type="InterPro" id="IPR036291">
    <property type="entry name" value="NAD(P)-bd_dom_sf"/>
</dbReference>
<dbReference type="Gene3D" id="3.90.25.10">
    <property type="entry name" value="UDP-galactose 4-epimerase, domain 1"/>
    <property type="match status" value="1"/>
</dbReference>
<reference evidence="4 5" key="1">
    <citation type="journal article" date="2023" name="G3 (Bethesda)">
        <title>A chromosome-level genome assembly of Zasmidium syzygii isolated from banana leaves.</title>
        <authorList>
            <person name="van Westerhoven A.C."/>
            <person name="Mehrabi R."/>
            <person name="Talebi R."/>
            <person name="Steentjes M.B.F."/>
            <person name="Corcolon B."/>
            <person name="Chong P.A."/>
            <person name="Kema G.H.J."/>
            <person name="Seidl M.F."/>
        </authorList>
    </citation>
    <scope>NUCLEOTIDE SEQUENCE [LARGE SCALE GENOMIC DNA]</scope>
    <source>
        <strain evidence="4 5">P124</strain>
    </source>
</reference>
<feature type="domain" description="NmrA-like" evidence="3">
    <location>
        <begin position="5"/>
        <end position="226"/>
    </location>
</feature>
<dbReference type="InterPro" id="IPR051609">
    <property type="entry name" value="NmrA/Isoflavone_reductase-like"/>
</dbReference>
<dbReference type="SUPFAM" id="SSF51735">
    <property type="entry name" value="NAD(P)-binding Rossmann-fold domains"/>
    <property type="match status" value="1"/>
</dbReference>
<sequence length="304" mass="33065">MSSLQRVAHVGASGFIGTAVLHALLDNNLDVTVLARKDSESKFPGHVKVVRIDFSDRSSLVESLRGYDAVVSKVGVRAINSQYEMIDAAVEAGVKRFIPSEYGCDITISKTANLPAYKERLDIKNYLQSKAETPETGFSYTTISTSILVEAVVGGPLPDIQPRARTATIYDGGDVPVSMTPASLVGEAVAAVLQHPEQTRNRSVLIHGGAFTQNQFLSIVQRCVGADGWQVNRQDTSEMEERSWKAYEKTPKDVLSWLPGFVRLGLFGKGYGGDFTGRTANEELGLKTISLRDLDALIERLVSS</sequence>
<comment type="caution">
    <text evidence="4">The sequence shown here is derived from an EMBL/GenBank/DDBJ whole genome shotgun (WGS) entry which is preliminary data.</text>
</comment>
<gene>
    <name evidence="4" type="ORF">PRZ48_010856</name>
</gene>
<evidence type="ECO:0000256" key="1">
    <source>
        <dbReference type="ARBA" id="ARBA00022857"/>
    </source>
</evidence>
<evidence type="ECO:0000259" key="3">
    <source>
        <dbReference type="Pfam" id="PF05368"/>
    </source>
</evidence>
<name>A0ABR0E9U8_ZASCE</name>
<dbReference type="PANTHER" id="PTHR47706">
    <property type="entry name" value="NMRA-LIKE FAMILY PROTEIN"/>
    <property type="match status" value="1"/>
</dbReference>
<dbReference type="EMBL" id="JAXOVC010000008">
    <property type="protein sequence ID" value="KAK4498199.1"/>
    <property type="molecule type" value="Genomic_DNA"/>
</dbReference>
<evidence type="ECO:0000313" key="5">
    <source>
        <dbReference type="Proteomes" id="UP001305779"/>
    </source>
</evidence>
<keyword evidence="1" id="KW-0521">NADP</keyword>
<dbReference type="PANTHER" id="PTHR47706:SF1">
    <property type="entry name" value="CIPA-LIKE, PUTATIVE (AFU_ORTHOLOGUE AFUA_1G12460)-RELATED"/>
    <property type="match status" value="1"/>
</dbReference>
<dbReference type="CDD" id="cd05259">
    <property type="entry name" value="PCBER_SDR_a"/>
    <property type="match status" value="1"/>
</dbReference>
<keyword evidence="5" id="KW-1185">Reference proteome</keyword>
<dbReference type="Pfam" id="PF05368">
    <property type="entry name" value="NmrA"/>
    <property type="match status" value="1"/>
</dbReference>
<organism evidence="4 5">
    <name type="scientific">Zasmidium cellare</name>
    <name type="common">Wine cellar mold</name>
    <name type="synonym">Racodium cellare</name>
    <dbReference type="NCBI Taxonomy" id="395010"/>
    <lineage>
        <taxon>Eukaryota</taxon>
        <taxon>Fungi</taxon>
        <taxon>Dikarya</taxon>
        <taxon>Ascomycota</taxon>
        <taxon>Pezizomycotina</taxon>
        <taxon>Dothideomycetes</taxon>
        <taxon>Dothideomycetidae</taxon>
        <taxon>Mycosphaerellales</taxon>
        <taxon>Mycosphaerellaceae</taxon>
        <taxon>Zasmidium</taxon>
    </lineage>
</organism>
<dbReference type="Gene3D" id="3.40.50.720">
    <property type="entry name" value="NAD(P)-binding Rossmann-like Domain"/>
    <property type="match status" value="1"/>
</dbReference>
<proteinExistence type="predicted"/>
<accession>A0ABR0E9U8</accession>
<evidence type="ECO:0000256" key="2">
    <source>
        <dbReference type="ARBA" id="ARBA00023002"/>
    </source>
</evidence>
<dbReference type="InterPro" id="IPR045312">
    <property type="entry name" value="PCBER-like"/>
</dbReference>